<feature type="compositionally biased region" description="Polar residues" evidence="1">
    <location>
        <begin position="1"/>
        <end position="12"/>
    </location>
</feature>
<reference evidence="3 4" key="1">
    <citation type="submission" date="2016-01" db="EMBL/GenBank/DDBJ databases">
        <authorList>
            <person name="Oliw E.H."/>
        </authorList>
    </citation>
    <scope>NUCLEOTIDE SEQUENCE [LARGE SCALE GENOMIC DNA]</scope>
    <source>
        <strain evidence="3">LMG 27134</strain>
    </source>
</reference>
<name>A0A158JWB0_9BURK</name>
<evidence type="ECO:0000313" key="4">
    <source>
        <dbReference type="Proteomes" id="UP000054683"/>
    </source>
</evidence>
<evidence type="ECO:0000256" key="1">
    <source>
        <dbReference type="SAM" id="MobiDB-lite"/>
    </source>
</evidence>
<gene>
    <name evidence="3" type="ORF">AWB69_08919</name>
</gene>
<dbReference type="InterPro" id="IPR051049">
    <property type="entry name" value="Dienelactone_hydrolase-like"/>
</dbReference>
<dbReference type="AlphaFoldDB" id="A0A158JWB0"/>
<dbReference type="EMBL" id="FCOK02000129">
    <property type="protein sequence ID" value="SAL73097.1"/>
    <property type="molecule type" value="Genomic_DNA"/>
</dbReference>
<protein>
    <submittedName>
        <fullName evidence="3">Carboxymethylenebutenolidase</fullName>
    </submittedName>
</protein>
<dbReference type="Gene3D" id="3.40.50.1820">
    <property type="entry name" value="alpha/beta hydrolase"/>
    <property type="match status" value="1"/>
</dbReference>
<dbReference type="InterPro" id="IPR002925">
    <property type="entry name" value="Dienelactn_hydro"/>
</dbReference>
<dbReference type="OrthoDB" id="9787933at2"/>
<dbReference type="InterPro" id="IPR029058">
    <property type="entry name" value="AB_hydrolase_fold"/>
</dbReference>
<accession>A0A158JWB0</accession>
<dbReference type="PANTHER" id="PTHR46623:SF6">
    <property type="entry name" value="ALPHA_BETA-HYDROLASES SUPERFAMILY PROTEIN"/>
    <property type="match status" value="1"/>
</dbReference>
<dbReference type="RefSeq" id="WP_062092929.1">
    <property type="nucleotide sequence ID" value="NZ_FCOK02000129.1"/>
</dbReference>
<sequence length="283" mass="30171">MGDNSENLSDTPRSGGLGSRVSEAAHPIGGTTIHTDADGLKTGEITALSEGFDLPVYYARPSSGNGPFPVFLVVSEVFGVHAHIADVCRRFAKLGYLALAPDLFARRGDASSFESLADLIRDVISQTPDSQVITDPDAVQALAGELGGDAGRLGITGFCWGGRLTWLYTAHALNLKAAVAWYGRLDGDVSSNTPLHPVSVTGLLRAPVLGLYAGYDSVVPINHVSSMRAVLEQGNDNARNSRIDIYPDAGHAFFADYRESYRADDACDGWQKCLSWFAEHGVA</sequence>
<dbReference type="GO" id="GO:0016787">
    <property type="term" value="F:hydrolase activity"/>
    <property type="evidence" value="ECO:0007669"/>
    <property type="project" value="InterPro"/>
</dbReference>
<feature type="domain" description="Dienelactone hydrolase" evidence="2">
    <location>
        <begin position="56"/>
        <end position="280"/>
    </location>
</feature>
<dbReference type="Proteomes" id="UP000054683">
    <property type="component" value="Unassembled WGS sequence"/>
</dbReference>
<evidence type="ECO:0000313" key="3">
    <source>
        <dbReference type="EMBL" id="SAL73097.1"/>
    </source>
</evidence>
<dbReference type="PANTHER" id="PTHR46623">
    <property type="entry name" value="CARBOXYMETHYLENEBUTENOLIDASE-RELATED"/>
    <property type="match status" value="1"/>
</dbReference>
<organism evidence="3 4">
    <name type="scientific">Caballeronia udeis</name>
    <dbReference type="NCBI Taxonomy" id="1232866"/>
    <lineage>
        <taxon>Bacteria</taxon>
        <taxon>Pseudomonadati</taxon>
        <taxon>Pseudomonadota</taxon>
        <taxon>Betaproteobacteria</taxon>
        <taxon>Burkholderiales</taxon>
        <taxon>Burkholderiaceae</taxon>
        <taxon>Caballeronia</taxon>
    </lineage>
</organism>
<proteinExistence type="predicted"/>
<feature type="region of interest" description="Disordered" evidence="1">
    <location>
        <begin position="1"/>
        <end position="23"/>
    </location>
</feature>
<dbReference type="SUPFAM" id="SSF53474">
    <property type="entry name" value="alpha/beta-Hydrolases"/>
    <property type="match status" value="1"/>
</dbReference>
<dbReference type="Pfam" id="PF01738">
    <property type="entry name" value="DLH"/>
    <property type="match status" value="1"/>
</dbReference>
<evidence type="ECO:0000259" key="2">
    <source>
        <dbReference type="Pfam" id="PF01738"/>
    </source>
</evidence>